<gene>
    <name evidence="8" type="ORF">B7P43_G01547</name>
</gene>
<dbReference type="AlphaFoldDB" id="A0A2J7PF63"/>
<feature type="binding site" evidence="6">
    <location>
        <position position="167"/>
    </location>
    <ligand>
        <name>S-adenosyl-L-methionine</name>
        <dbReference type="ChEBI" id="CHEBI:59789"/>
    </ligand>
</feature>
<evidence type="ECO:0000313" key="9">
    <source>
        <dbReference type="Proteomes" id="UP000235965"/>
    </source>
</evidence>
<evidence type="ECO:0000259" key="7">
    <source>
        <dbReference type="PROSITE" id="PS51686"/>
    </source>
</evidence>
<dbReference type="Proteomes" id="UP000235965">
    <property type="component" value="Unassembled WGS sequence"/>
</dbReference>
<dbReference type="Gene3D" id="3.40.50.150">
    <property type="entry name" value="Vaccinia Virus protein VP39"/>
    <property type="match status" value="1"/>
</dbReference>
<evidence type="ECO:0000256" key="6">
    <source>
        <dbReference type="PROSITE-ProRule" id="PRU01023"/>
    </source>
</evidence>
<dbReference type="CDD" id="cd02440">
    <property type="entry name" value="AdoMet_MTases"/>
    <property type="match status" value="1"/>
</dbReference>
<dbReference type="InterPro" id="IPR001678">
    <property type="entry name" value="MeTrfase_RsmB-F_NOP2_dom"/>
</dbReference>
<comment type="similarity">
    <text evidence="1 6">Belongs to the class I-like SAM-binding methyltransferase superfamily. RsmB/NOP family.</text>
</comment>
<feature type="domain" description="SAM-dependent MTase RsmB/NOP-type" evidence="7">
    <location>
        <begin position="23"/>
        <end position="330"/>
    </location>
</feature>
<keyword evidence="4 6" id="KW-0949">S-adenosyl-L-methionine</keyword>
<dbReference type="InterPro" id="IPR018314">
    <property type="entry name" value="RsmB/NOL1/NOP2-like_CS"/>
</dbReference>
<protein>
    <recommendedName>
        <fullName evidence="7">SAM-dependent MTase RsmB/NOP-type domain-containing protein</fullName>
    </recommendedName>
</protein>
<organism evidence="8 9">
    <name type="scientific">Cryptotermes secundus</name>
    <dbReference type="NCBI Taxonomy" id="105785"/>
    <lineage>
        <taxon>Eukaryota</taxon>
        <taxon>Metazoa</taxon>
        <taxon>Ecdysozoa</taxon>
        <taxon>Arthropoda</taxon>
        <taxon>Hexapoda</taxon>
        <taxon>Insecta</taxon>
        <taxon>Pterygota</taxon>
        <taxon>Neoptera</taxon>
        <taxon>Polyneoptera</taxon>
        <taxon>Dictyoptera</taxon>
        <taxon>Blattodea</taxon>
        <taxon>Blattoidea</taxon>
        <taxon>Termitoidae</taxon>
        <taxon>Kalotermitidae</taxon>
        <taxon>Cryptotermitinae</taxon>
        <taxon>Cryptotermes</taxon>
    </lineage>
</organism>
<dbReference type="GO" id="GO:0008173">
    <property type="term" value="F:RNA methyltransferase activity"/>
    <property type="evidence" value="ECO:0007669"/>
    <property type="project" value="InterPro"/>
</dbReference>
<feature type="active site" description="Nucleophile" evidence="6">
    <location>
        <position position="255"/>
    </location>
</feature>
<dbReference type="InterPro" id="IPR049560">
    <property type="entry name" value="MeTrfase_RsmB-F_NOP2_cat"/>
</dbReference>
<dbReference type="OrthoDB" id="260824at2759"/>
<keyword evidence="2 6" id="KW-0489">Methyltransferase</keyword>
<dbReference type="PANTHER" id="PTHR22807">
    <property type="entry name" value="NOP2 YEAST -RELATED NOL1/NOP2/FMU SUN DOMAIN-CONTAINING"/>
    <property type="match status" value="1"/>
</dbReference>
<evidence type="ECO:0000313" key="8">
    <source>
        <dbReference type="EMBL" id="PNF14979.1"/>
    </source>
</evidence>
<feature type="binding site" evidence="6">
    <location>
        <begin position="116"/>
        <end position="122"/>
    </location>
    <ligand>
        <name>S-adenosyl-L-methionine</name>
        <dbReference type="ChEBI" id="CHEBI:59789"/>
    </ligand>
</feature>
<dbReference type="Pfam" id="PF01189">
    <property type="entry name" value="Methyltr_RsmB-F"/>
    <property type="match status" value="1"/>
</dbReference>
<evidence type="ECO:0000256" key="1">
    <source>
        <dbReference type="ARBA" id="ARBA00007494"/>
    </source>
</evidence>
<keyword evidence="5 6" id="KW-0694">RNA-binding</keyword>
<reference evidence="8 9" key="1">
    <citation type="submission" date="2017-12" db="EMBL/GenBank/DDBJ databases">
        <title>Hemimetabolous genomes reveal molecular basis of termite eusociality.</title>
        <authorList>
            <person name="Harrison M.C."/>
            <person name="Jongepier E."/>
            <person name="Robertson H.M."/>
            <person name="Arning N."/>
            <person name="Bitard-Feildel T."/>
            <person name="Chao H."/>
            <person name="Childers C.P."/>
            <person name="Dinh H."/>
            <person name="Doddapaneni H."/>
            <person name="Dugan S."/>
            <person name="Gowin J."/>
            <person name="Greiner C."/>
            <person name="Han Y."/>
            <person name="Hu H."/>
            <person name="Hughes D.S.T."/>
            <person name="Huylmans A.-K."/>
            <person name="Kemena C."/>
            <person name="Kremer L.P.M."/>
            <person name="Lee S.L."/>
            <person name="Lopez-Ezquerra A."/>
            <person name="Mallet L."/>
            <person name="Monroy-Kuhn J.M."/>
            <person name="Moser A."/>
            <person name="Murali S.C."/>
            <person name="Muzny D.M."/>
            <person name="Otani S."/>
            <person name="Piulachs M.-D."/>
            <person name="Poelchau M."/>
            <person name="Qu J."/>
            <person name="Schaub F."/>
            <person name="Wada-Katsumata A."/>
            <person name="Worley K.C."/>
            <person name="Xie Q."/>
            <person name="Ylla G."/>
            <person name="Poulsen M."/>
            <person name="Gibbs R.A."/>
            <person name="Schal C."/>
            <person name="Richards S."/>
            <person name="Belles X."/>
            <person name="Korb J."/>
            <person name="Bornberg-Bauer E."/>
        </authorList>
    </citation>
    <scope>NUCLEOTIDE SEQUENCE [LARGE SCALE GENOMIC DNA]</scope>
    <source>
        <tissue evidence="8">Whole body</tissue>
    </source>
</reference>
<feature type="binding site" evidence="6">
    <location>
        <position position="205"/>
    </location>
    <ligand>
        <name>S-adenosyl-L-methionine</name>
        <dbReference type="ChEBI" id="CHEBI:59789"/>
    </ligand>
</feature>
<dbReference type="PROSITE" id="PS01153">
    <property type="entry name" value="NOL1_NOP2_SUN"/>
    <property type="match status" value="1"/>
</dbReference>
<evidence type="ECO:0000256" key="2">
    <source>
        <dbReference type="ARBA" id="ARBA00022603"/>
    </source>
</evidence>
<dbReference type="PROSITE" id="PS51686">
    <property type="entry name" value="SAM_MT_RSMB_NOP"/>
    <property type="match status" value="1"/>
</dbReference>
<evidence type="ECO:0000256" key="4">
    <source>
        <dbReference type="ARBA" id="ARBA00022691"/>
    </source>
</evidence>
<feature type="binding site" evidence="6">
    <location>
        <position position="140"/>
    </location>
    <ligand>
        <name>S-adenosyl-L-methionine</name>
        <dbReference type="ChEBI" id="CHEBI:59789"/>
    </ligand>
</feature>
<dbReference type="PRINTS" id="PR02008">
    <property type="entry name" value="RCMTFAMILY"/>
</dbReference>
<dbReference type="InterPro" id="IPR023267">
    <property type="entry name" value="RCMT"/>
</dbReference>
<sequence>MYCNDSIIISGVHCGDIVSVFADTVGQCKKGYQKPYVQGCKIFLGNGIVRMERKHLYAKNLKPVGVAIEMTATVSGCPVIGPDCLSSNLALLQNLPSILCGHVLNPLQNEIILDMCAAPGNKTSHLAMLMGDQGVIIALDKTESKVKNIVKRCQQFSLHSVHTFVCDSTRSVKKISQPCDSEEQQKLVLQGPPFIQESFDRILLDAPCSALGQRPQLANRITVNQLKSYPLLQRKLFHSAVSLLKCGGTLIYSTCTVTHEENEGLVLWALKHFPNLDLVPAVPVLGGPGLKGSGLTEEQRQCVQKFGPPLVGSDCDIDTIGFFIACFRKKSTVDVT</sequence>
<dbReference type="PANTHER" id="PTHR22807:SF34">
    <property type="entry name" value="TRNA (CYTOSINE(72)-C(5))-METHYLTRANSFERASE NSUN6"/>
    <property type="match status" value="1"/>
</dbReference>
<dbReference type="GO" id="GO:0003723">
    <property type="term" value="F:RNA binding"/>
    <property type="evidence" value="ECO:0007669"/>
    <property type="project" value="UniProtKB-UniRule"/>
</dbReference>
<name>A0A2J7PF63_9NEOP</name>
<comment type="caution">
    <text evidence="8">The sequence shown here is derived from an EMBL/GenBank/DDBJ whole genome shotgun (WGS) entry which is preliminary data.</text>
</comment>
<accession>A0A2J7PF63</accession>
<proteinExistence type="inferred from homology"/>
<keyword evidence="3 6" id="KW-0808">Transferase</keyword>
<keyword evidence="9" id="KW-1185">Reference proteome</keyword>
<dbReference type="InterPro" id="IPR029063">
    <property type="entry name" value="SAM-dependent_MTases_sf"/>
</dbReference>
<dbReference type="GO" id="GO:0001510">
    <property type="term" value="P:RNA methylation"/>
    <property type="evidence" value="ECO:0007669"/>
    <property type="project" value="InterPro"/>
</dbReference>
<evidence type="ECO:0000256" key="3">
    <source>
        <dbReference type="ARBA" id="ARBA00022679"/>
    </source>
</evidence>
<evidence type="ECO:0000256" key="5">
    <source>
        <dbReference type="ARBA" id="ARBA00022884"/>
    </source>
</evidence>
<dbReference type="SUPFAM" id="SSF53335">
    <property type="entry name" value="S-adenosyl-L-methionine-dependent methyltransferases"/>
    <property type="match status" value="1"/>
</dbReference>
<dbReference type="EMBL" id="NEVH01026085">
    <property type="protein sequence ID" value="PNF14979.1"/>
    <property type="molecule type" value="Genomic_DNA"/>
</dbReference>